<comment type="pathway">
    <text evidence="2">Aromatic compound metabolism.</text>
</comment>
<dbReference type="Gene3D" id="2.60.130.10">
    <property type="entry name" value="Aromatic compound dioxygenase"/>
    <property type="match status" value="1"/>
</dbReference>
<sequence>MKNLNENTITQAVIDRNKNTPNPRLKTIMTSLVQHLHEFAREVELTEEEWEMGINFLTSTGQTCTDTRQEFILLSDTLGLSTLVIAQNHRKPDGCTEATVFGPFYVTTRPELELGANMSEGVKGIPWFVKGVVRSITGEVIAGAKVEAWQSDEDGFYDVQKPDLGRCEGRAVFTTNEQGEYHFQTIVPAAYPIPHDGPVGKMLQVLNRHPWRPAHLHFMITAEGYERLVTHVFQEGGEYLESDAVFGVRSSLISQWVRHEAGIDPYGRMQNTPFYTLEFDFILNRSNETK</sequence>
<dbReference type="Pfam" id="PF00775">
    <property type="entry name" value="Dioxygenase_C"/>
    <property type="match status" value="1"/>
</dbReference>
<evidence type="ECO:0000313" key="13">
    <source>
        <dbReference type="Proteomes" id="UP001324384"/>
    </source>
</evidence>
<reference evidence="12 13" key="1">
    <citation type="submission" date="2023-12" db="EMBL/GenBank/DDBJ databases">
        <title>Genome sequencing and assembly of bacterial species from a model synthetic community.</title>
        <authorList>
            <person name="Hogle S.L."/>
        </authorList>
    </citation>
    <scope>NUCLEOTIDE SEQUENCE [LARGE SCALE GENOMIC DNA]</scope>
    <source>
        <strain evidence="12 13">HAMBI_2792</strain>
    </source>
</reference>
<dbReference type="PANTHER" id="PTHR33711:SF7">
    <property type="entry name" value="INTRADIOL RING-CLEAVAGE DIOXYGENASES DOMAIN-CONTAINING PROTEIN-RELATED"/>
    <property type="match status" value="1"/>
</dbReference>
<evidence type="ECO:0000256" key="4">
    <source>
        <dbReference type="ARBA" id="ARBA00022723"/>
    </source>
</evidence>
<evidence type="ECO:0000259" key="11">
    <source>
        <dbReference type="Pfam" id="PF04444"/>
    </source>
</evidence>
<gene>
    <name evidence="12" type="ORF">U0021_02315</name>
</gene>
<dbReference type="Proteomes" id="UP001324384">
    <property type="component" value="Chromosome"/>
</dbReference>
<evidence type="ECO:0000256" key="9">
    <source>
        <dbReference type="SAM" id="MobiDB-lite"/>
    </source>
</evidence>
<feature type="domain" description="Intradiol ring-cleavage dioxygenases" evidence="10">
    <location>
        <begin position="102"/>
        <end position="283"/>
    </location>
</feature>
<dbReference type="GO" id="GO:0051213">
    <property type="term" value="F:dioxygenase activity"/>
    <property type="evidence" value="ECO:0007669"/>
    <property type="project" value="UniProtKB-KW"/>
</dbReference>
<protein>
    <submittedName>
        <fullName evidence="12">Intradiol ring-cleavage dioxygenase</fullName>
    </submittedName>
</protein>
<dbReference type="PANTHER" id="PTHR33711">
    <property type="entry name" value="DIOXYGENASE, PUTATIVE (AFU_ORTHOLOGUE AFUA_2G02910)-RELATED"/>
    <property type="match status" value="1"/>
</dbReference>
<accession>A0ABZ0WYW3</accession>
<comment type="cofactor">
    <cofactor evidence="1">
        <name>Fe(3+)</name>
        <dbReference type="ChEBI" id="CHEBI:29034"/>
    </cofactor>
</comment>
<comment type="similarity">
    <text evidence="3">Belongs to the intradiol ring-cleavage dioxygenase family.</text>
</comment>
<evidence type="ECO:0000259" key="10">
    <source>
        <dbReference type="Pfam" id="PF00775"/>
    </source>
</evidence>
<keyword evidence="5" id="KW-0058">Aromatic hydrocarbons catabolism</keyword>
<evidence type="ECO:0000256" key="7">
    <source>
        <dbReference type="ARBA" id="ARBA00023002"/>
    </source>
</evidence>
<feature type="region of interest" description="Disordered" evidence="9">
    <location>
        <begin position="1"/>
        <end position="21"/>
    </location>
</feature>
<evidence type="ECO:0000256" key="3">
    <source>
        <dbReference type="ARBA" id="ARBA00007825"/>
    </source>
</evidence>
<dbReference type="InterPro" id="IPR015889">
    <property type="entry name" value="Intradiol_dOase_core"/>
</dbReference>
<feature type="compositionally biased region" description="Polar residues" evidence="9">
    <location>
        <begin position="1"/>
        <end position="11"/>
    </location>
</feature>
<dbReference type="SUPFAM" id="SSF49482">
    <property type="entry name" value="Aromatic compound dioxygenase"/>
    <property type="match status" value="1"/>
</dbReference>
<dbReference type="CDD" id="cd03461">
    <property type="entry name" value="1_2-HQD"/>
    <property type="match status" value="1"/>
</dbReference>
<feature type="domain" description="Catechol dioxygenase N-terminal" evidence="11">
    <location>
        <begin position="22"/>
        <end position="95"/>
    </location>
</feature>
<keyword evidence="6 12" id="KW-0223">Dioxygenase</keyword>
<evidence type="ECO:0000256" key="2">
    <source>
        <dbReference type="ARBA" id="ARBA00005211"/>
    </source>
</evidence>
<dbReference type="RefSeq" id="WP_114800760.1">
    <property type="nucleotide sequence ID" value="NZ_CP139961.1"/>
</dbReference>
<dbReference type="InterPro" id="IPR050770">
    <property type="entry name" value="Intradiol_RC_Dioxygenase"/>
</dbReference>
<dbReference type="InterPro" id="IPR000627">
    <property type="entry name" value="Intradiol_dOase_C"/>
</dbReference>
<evidence type="ECO:0000256" key="5">
    <source>
        <dbReference type="ARBA" id="ARBA00022797"/>
    </source>
</evidence>
<keyword evidence="13" id="KW-1185">Reference proteome</keyword>
<evidence type="ECO:0000256" key="1">
    <source>
        <dbReference type="ARBA" id="ARBA00001965"/>
    </source>
</evidence>
<evidence type="ECO:0000256" key="8">
    <source>
        <dbReference type="ARBA" id="ARBA00023004"/>
    </source>
</evidence>
<proteinExistence type="inferred from homology"/>
<name>A0ABZ0WYW3_9GAMM</name>
<dbReference type="InterPro" id="IPR039390">
    <property type="entry name" value="1_2-HQD/HQD"/>
</dbReference>
<dbReference type="EMBL" id="CP139961">
    <property type="protein sequence ID" value="WQE04452.1"/>
    <property type="molecule type" value="Genomic_DNA"/>
</dbReference>
<dbReference type="InterPro" id="IPR007535">
    <property type="entry name" value="Catechol_dOase_N"/>
</dbReference>
<keyword evidence="4" id="KW-0479">Metal-binding</keyword>
<evidence type="ECO:0000256" key="6">
    <source>
        <dbReference type="ARBA" id="ARBA00022964"/>
    </source>
</evidence>
<keyword evidence="8" id="KW-0408">Iron</keyword>
<dbReference type="Pfam" id="PF04444">
    <property type="entry name" value="Dioxygenase_N"/>
    <property type="match status" value="1"/>
</dbReference>
<evidence type="ECO:0000313" key="12">
    <source>
        <dbReference type="EMBL" id="WQE04452.1"/>
    </source>
</evidence>
<keyword evidence="7" id="KW-0560">Oxidoreductase</keyword>
<organism evidence="12 13">
    <name type="scientific">Moraxella canis</name>
    <dbReference type="NCBI Taxonomy" id="90239"/>
    <lineage>
        <taxon>Bacteria</taxon>
        <taxon>Pseudomonadati</taxon>
        <taxon>Pseudomonadota</taxon>
        <taxon>Gammaproteobacteria</taxon>
        <taxon>Moraxellales</taxon>
        <taxon>Moraxellaceae</taxon>
        <taxon>Moraxella</taxon>
    </lineage>
</organism>